<keyword evidence="4" id="KW-1185">Reference proteome</keyword>
<feature type="compositionally biased region" description="Basic and acidic residues" evidence="1">
    <location>
        <begin position="1"/>
        <end position="13"/>
    </location>
</feature>
<name>A0ABW5P549_9DEIO</name>
<dbReference type="Proteomes" id="UP001597475">
    <property type="component" value="Unassembled WGS sequence"/>
</dbReference>
<feature type="region of interest" description="Disordered" evidence="1">
    <location>
        <begin position="1"/>
        <end position="33"/>
    </location>
</feature>
<dbReference type="PANTHER" id="PTHR39639">
    <property type="entry name" value="CHROMOSOME 16, WHOLE GENOME SHOTGUN SEQUENCE"/>
    <property type="match status" value="1"/>
</dbReference>
<evidence type="ECO:0000256" key="1">
    <source>
        <dbReference type="SAM" id="MobiDB-lite"/>
    </source>
</evidence>
<reference evidence="4" key="1">
    <citation type="journal article" date="2019" name="Int. J. Syst. Evol. Microbiol.">
        <title>The Global Catalogue of Microorganisms (GCM) 10K type strain sequencing project: providing services to taxonomists for standard genome sequencing and annotation.</title>
        <authorList>
            <consortium name="The Broad Institute Genomics Platform"/>
            <consortium name="The Broad Institute Genome Sequencing Center for Infectious Disease"/>
            <person name="Wu L."/>
            <person name="Ma J."/>
        </authorList>
    </citation>
    <scope>NUCLEOTIDE SEQUENCE [LARGE SCALE GENOMIC DNA]</scope>
    <source>
        <strain evidence="4">KCTC 33842</strain>
    </source>
</reference>
<feature type="compositionally biased region" description="Acidic residues" evidence="1">
    <location>
        <begin position="14"/>
        <end position="26"/>
    </location>
</feature>
<gene>
    <name evidence="3" type="ORF">ACFSR9_07880</name>
</gene>
<comment type="caution">
    <text evidence="3">The sequence shown here is derived from an EMBL/GenBank/DDBJ whole genome shotgun (WGS) entry which is preliminary data.</text>
</comment>
<dbReference type="Pfam" id="PF03235">
    <property type="entry name" value="GmrSD_N"/>
    <property type="match status" value="1"/>
</dbReference>
<accession>A0ABW5P549</accession>
<dbReference type="RefSeq" id="WP_386844660.1">
    <property type="nucleotide sequence ID" value="NZ_JBHUMK010000034.1"/>
</dbReference>
<organism evidence="3 4">
    <name type="scientific">Deinococcus taklimakanensis</name>
    <dbReference type="NCBI Taxonomy" id="536443"/>
    <lineage>
        <taxon>Bacteria</taxon>
        <taxon>Thermotogati</taxon>
        <taxon>Deinococcota</taxon>
        <taxon>Deinococci</taxon>
        <taxon>Deinococcales</taxon>
        <taxon>Deinococcaceae</taxon>
        <taxon>Deinococcus</taxon>
    </lineage>
</organism>
<sequence length="375" mass="43349">MTHLENAEMKYDEIEQDSIPEGEENISEPWNPNDSKIDTKLITIDIIRKRLENNEIDLSPNFQRHGGIWSEQQKSWLIESILIRIPIPTFYFDATNEDKWVVIDGLQRLTTLRQFLLDGFKLRRMQYLSAYDGYAFADLPRHLQRRIEETQITVNLIQPGTPDKVKFDIFRRINTGGVTLSPQEIRNALNQGSITKFLTDLACSQEFKEAVDGSVTDTRMVDQDFVLRFLAFSIMPHENYNTPDVDAFLNEAMSKLNKIPQEYPALEKSFMKSMRAARDIFGNRAFRKIYKGSQSRNPINKALFEVWSIVLSRLSEDEICKLVSNREKVIAAFSEILSSNKDFDKSISYGTQDVGKTKLRFSVIQKLVRGLLDDQ</sequence>
<feature type="domain" description="GmrSD restriction endonucleases N-terminal" evidence="2">
    <location>
        <begin position="51"/>
        <end position="189"/>
    </location>
</feature>
<dbReference type="PANTHER" id="PTHR39639:SF1">
    <property type="entry name" value="DUF262 DOMAIN-CONTAINING PROTEIN"/>
    <property type="match status" value="1"/>
</dbReference>
<protein>
    <submittedName>
        <fullName evidence="3">DUF262 domain-containing protein</fullName>
    </submittedName>
</protein>
<evidence type="ECO:0000313" key="4">
    <source>
        <dbReference type="Proteomes" id="UP001597475"/>
    </source>
</evidence>
<evidence type="ECO:0000313" key="3">
    <source>
        <dbReference type="EMBL" id="MFD2609352.1"/>
    </source>
</evidence>
<proteinExistence type="predicted"/>
<dbReference type="EMBL" id="JBHUMK010000034">
    <property type="protein sequence ID" value="MFD2609352.1"/>
    <property type="molecule type" value="Genomic_DNA"/>
</dbReference>
<evidence type="ECO:0000259" key="2">
    <source>
        <dbReference type="Pfam" id="PF03235"/>
    </source>
</evidence>
<dbReference type="InterPro" id="IPR004919">
    <property type="entry name" value="GmrSD_N"/>
</dbReference>